<keyword evidence="4 6" id="KW-1133">Transmembrane helix</keyword>
<comment type="similarity">
    <text evidence="2">Belongs to the major facilitator superfamily.</text>
</comment>
<name>A0A2K3QR09_9HYPO</name>
<gene>
    <name evidence="8" type="ORF">TCAP_00106</name>
</gene>
<feature type="transmembrane region" description="Helical" evidence="6">
    <location>
        <begin position="107"/>
        <end position="127"/>
    </location>
</feature>
<evidence type="ECO:0000256" key="5">
    <source>
        <dbReference type="ARBA" id="ARBA00023136"/>
    </source>
</evidence>
<dbReference type="PANTHER" id="PTHR23502:SF68">
    <property type="entry name" value="MULTIDRUG TRANSPORTER, PUTATIVE (AFU_ORTHOLOGUE AFUA_3G01120)-RELATED"/>
    <property type="match status" value="1"/>
</dbReference>
<evidence type="ECO:0000256" key="1">
    <source>
        <dbReference type="ARBA" id="ARBA00004141"/>
    </source>
</evidence>
<dbReference type="AlphaFoldDB" id="A0A2K3QR09"/>
<organism evidence="8 9">
    <name type="scientific">Tolypocladium capitatum</name>
    <dbReference type="NCBI Taxonomy" id="45235"/>
    <lineage>
        <taxon>Eukaryota</taxon>
        <taxon>Fungi</taxon>
        <taxon>Dikarya</taxon>
        <taxon>Ascomycota</taxon>
        <taxon>Pezizomycotina</taxon>
        <taxon>Sordariomycetes</taxon>
        <taxon>Hypocreomycetidae</taxon>
        <taxon>Hypocreales</taxon>
        <taxon>Ophiocordycipitaceae</taxon>
        <taxon>Tolypocladium</taxon>
    </lineage>
</organism>
<dbReference type="GO" id="GO:0016020">
    <property type="term" value="C:membrane"/>
    <property type="evidence" value="ECO:0007669"/>
    <property type="project" value="UniProtKB-SubCell"/>
</dbReference>
<feature type="transmembrane region" description="Helical" evidence="6">
    <location>
        <begin position="306"/>
        <end position="325"/>
    </location>
</feature>
<feature type="transmembrane region" description="Helical" evidence="6">
    <location>
        <begin position="265"/>
        <end position="285"/>
    </location>
</feature>
<dbReference type="Gene3D" id="1.20.1250.20">
    <property type="entry name" value="MFS general substrate transporter like domains"/>
    <property type="match status" value="1"/>
</dbReference>
<evidence type="ECO:0000256" key="6">
    <source>
        <dbReference type="SAM" id="Phobius"/>
    </source>
</evidence>
<sequence>MFAPALPSAAEDLGNKNETLTSLMLTIYILGWTLGPLAAAPCSEIYGRWTTYTYSNLLYTLFTVACALSPNVGWLLAFRFLAGAVGSTPLAIGGGTISDLIPVQERGFALSLYMFGPILGPTVGPMVGGFLTQNLSWRWVFWVLALLVMSRPWAALIVSLQYASVTVAQMSYTRETSAATILGSKAKQLRESTGNSTLRSVLDDGLSRTQVFRRAIVRPTKMTFLSPINLVISLVSAYFNGALFLLLATFPTIFTVEYGFSPSKIGLAFIGFGLGNVAGLASFTLTSDRSIKSRLQRGILKPEDRLVPMLAACPLLGVGFLWYGWSAELHMHWIVPIIGSAFIGMANVLFFSAIIGYLIDVFTVHAASAIAANIVIRSIGGTLLPLVGRPLYDALHWGWGSSVLGLVGLMLAPVMTLLYVYGEHIRKRYATKL</sequence>
<feature type="transmembrane region" description="Helical" evidence="6">
    <location>
        <begin position="399"/>
        <end position="422"/>
    </location>
</feature>
<evidence type="ECO:0000256" key="2">
    <source>
        <dbReference type="ARBA" id="ARBA00008335"/>
    </source>
</evidence>
<dbReference type="PANTHER" id="PTHR23502">
    <property type="entry name" value="MAJOR FACILITATOR SUPERFAMILY"/>
    <property type="match status" value="1"/>
</dbReference>
<feature type="transmembrane region" description="Helical" evidence="6">
    <location>
        <begin position="366"/>
        <end position="387"/>
    </location>
</feature>
<feature type="domain" description="Major facilitator superfamily (MFS) profile" evidence="7">
    <location>
        <begin position="1"/>
        <end position="425"/>
    </location>
</feature>
<dbReference type="InterPro" id="IPR020846">
    <property type="entry name" value="MFS_dom"/>
</dbReference>
<keyword evidence="3 6" id="KW-0812">Transmembrane</keyword>
<evidence type="ECO:0000313" key="9">
    <source>
        <dbReference type="Proteomes" id="UP000236621"/>
    </source>
</evidence>
<dbReference type="STRING" id="45235.A0A2K3QR09"/>
<evidence type="ECO:0000256" key="4">
    <source>
        <dbReference type="ARBA" id="ARBA00022989"/>
    </source>
</evidence>
<dbReference type="SUPFAM" id="SSF103473">
    <property type="entry name" value="MFS general substrate transporter"/>
    <property type="match status" value="1"/>
</dbReference>
<dbReference type="GO" id="GO:0022857">
    <property type="term" value="F:transmembrane transporter activity"/>
    <property type="evidence" value="ECO:0007669"/>
    <property type="project" value="InterPro"/>
</dbReference>
<dbReference type="EMBL" id="NRSZ01000017">
    <property type="protein sequence ID" value="PNY29982.1"/>
    <property type="molecule type" value="Genomic_DNA"/>
</dbReference>
<protein>
    <submittedName>
        <fullName evidence="8">Bicyclomycin resistance protein</fullName>
    </submittedName>
</protein>
<feature type="transmembrane region" description="Helical" evidence="6">
    <location>
        <begin position="76"/>
        <end position="95"/>
    </location>
</feature>
<proteinExistence type="inferred from homology"/>
<dbReference type="Pfam" id="PF07690">
    <property type="entry name" value="MFS_1"/>
    <property type="match status" value="1"/>
</dbReference>
<keyword evidence="5 6" id="KW-0472">Membrane</keyword>
<comment type="caution">
    <text evidence="8">The sequence shown here is derived from an EMBL/GenBank/DDBJ whole genome shotgun (WGS) entry which is preliminary data.</text>
</comment>
<feature type="transmembrane region" description="Helical" evidence="6">
    <location>
        <begin position="139"/>
        <end position="160"/>
    </location>
</feature>
<reference evidence="8 9" key="1">
    <citation type="submission" date="2017-08" db="EMBL/GenBank/DDBJ databases">
        <title>Harnessing the power of phylogenomics to disentangle the directionality and signatures of interkingdom host jumping in the parasitic fungal genus Tolypocladium.</title>
        <authorList>
            <person name="Quandt C.A."/>
            <person name="Patterson W."/>
            <person name="Spatafora J.W."/>
        </authorList>
    </citation>
    <scope>NUCLEOTIDE SEQUENCE [LARGE SCALE GENOMIC DNA]</scope>
    <source>
        <strain evidence="8 9">CBS 113982</strain>
    </source>
</reference>
<dbReference type="Proteomes" id="UP000236621">
    <property type="component" value="Unassembled WGS sequence"/>
</dbReference>
<dbReference type="InterPro" id="IPR036259">
    <property type="entry name" value="MFS_trans_sf"/>
</dbReference>
<dbReference type="OrthoDB" id="5296287at2759"/>
<evidence type="ECO:0000259" key="7">
    <source>
        <dbReference type="PROSITE" id="PS50850"/>
    </source>
</evidence>
<comment type="subcellular location">
    <subcellularLocation>
        <location evidence="1">Membrane</location>
        <topology evidence="1">Multi-pass membrane protein</topology>
    </subcellularLocation>
</comment>
<feature type="transmembrane region" description="Helical" evidence="6">
    <location>
        <begin position="52"/>
        <end position="70"/>
    </location>
</feature>
<evidence type="ECO:0000313" key="8">
    <source>
        <dbReference type="EMBL" id="PNY29982.1"/>
    </source>
</evidence>
<accession>A0A2K3QR09</accession>
<feature type="transmembrane region" description="Helical" evidence="6">
    <location>
        <begin position="228"/>
        <end position="253"/>
    </location>
</feature>
<feature type="transmembrane region" description="Helical" evidence="6">
    <location>
        <begin position="331"/>
        <end position="359"/>
    </location>
</feature>
<dbReference type="CDD" id="cd17323">
    <property type="entry name" value="MFS_Tpo1_MDR_like"/>
    <property type="match status" value="1"/>
</dbReference>
<evidence type="ECO:0000256" key="3">
    <source>
        <dbReference type="ARBA" id="ARBA00022692"/>
    </source>
</evidence>
<feature type="transmembrane region" description="Helical" evidence="6">
    <location>
        <begin position="20"/>
        <end position="40"/>
    </location>
</feature>
<dbReference type="PROSITE" id="PS50850">
    <property type="entry name" value="MFS"/>
    <property type="match status" value="1"/>
</dbReference>
<dbReference type="InterPro" id="IPR011701">
    <property type="entry name" value="MFS"/>
</dbReference>
<keyword evidence="9" id="KW-1185">Reference proteome</keyword>